<dbReference type="GeneID" id="39593112"/>
<dbReference type="RefSeq" id="XP_028475854.1">
    <property type="nucleotide sequence ID" value="XM_028623880.1"/>
</dbReference>
<sequence>MSNNNEYLGALNAAADAANDDRIKLSGFNTSPSPTGGAHNTKVDYRQARQAFDEFFNHVVTLPDGLDDFPGQPKTAADVFMLGAESLGPKPLMAWLELVAAGSRGNIVGSDGRPAVSSLAQLLASLSAHFCQSTGNALEEGITKKVLRWLREELAVTPHLTDDHRPKAWCDANVILLIDGALDSHFPMPDSKSRFQLVFWLAMAYQTLLRVSSTMRSGTGNVTQREQVWEDLEIVRVALQVSVDFTVANGKTANSEDVPISPVQTANPALDPVTSCIMLAYHSGALPDDFLDVLKAGTDFHVEFKADKDGDPLVLGSIGFGPDGEDKAPWVATAIRNNLIRLSSHLLRVHPTLIVTRGNTAHDNYVAVSDLVRNIVCADEQLETRYEQVEERYKELVDKHVLDDFPDIDHPALLFPSGEDSKYCALSALDFVSTFPYENVDTMRTMMFDTGIISATEYLSYAKAFQRAQEADDSEDVIADEGVSAPQTQDPLAVVVPQSGDPDSEDDEPSLDASARPYANVKLLQQLWTDQHPSVPLHERLRKLMIAFPTNEGWPSRIASDMPRSMAAARRAATTLSPRSRAQ</sequence>
<reference evidence="2 3" key="1">
    <citation type="submission" date="2018-11" db="EMBL/GenBank/DDBJ databases">
        <title>Genome sequence of Apiotrichum porosum DSM 27194.</title>
        <authorList>
            <person name="Aliyu H."/>
            <person name="Gorte O."/>
            <person name="Ochsenreither K."/>
        </authorList>
    </citation>
    <scope>NUCLEOTIDE SEQUENCE [LARGE SCALE GENOMIC DNA]</scope>
    <source>
        <strain evidence="2 3">DSM 27194</strain>
    </source>
</reference>
<dbReference type="Proteomes" id="UP000279236">
    <property type="component" value="Unassembled WGS sequence"/>
</dbReference>
<name>A0A427XQP2_9TREE</name>
<protein>
    <submittedName>
        <fullName evidence="2">Uncharacterized protein</fullName>
    </submittedName>
</protein>
<dbReference type="AlphaFoldDB" id="A0A427XQP2"/>
<accession>A0A427XQP2</accession>
<evidence type="ECO:0000313" key="3">
    <source>
        <dbReference type="Proteomes" id="UP000279236"/>
    </source>
</evidence>
<organism evidence="2 3">
    <name type="scientific">Apiotrichum porosum</name>
    <dbReference type="NCBI Taxonomy" id="105984"/>
    <lineage>
        <taxon>Eukaryota</taxon>
        <taxon>Fungi</taxon>
        <taxon>Dikarya</taxon>
        <taxon>Basidiomycota</taxon>
        <taxon>Agaricomycotina</taxon>
        <taxon>Tremellomycetes</taxon>
        <taxon>Trichosporonales</taxon>
        <taxon>Trichosporonaceae</taxon>
        <taxon>Apiotrichum</taxon>
    </lineage>
</organism>
<keyword evidence="3" id="KW-1185">Reference proteome</keyword>
<feature type="compositionally biased region" description="Low complexity" evidence="1">
    <location>
        <begin position="559"/>
        <end position="583"/>
    </location>
</feature>
<evidence type="ECO:0000313" key="2">
    <source>
        <dbReference type="EMBL" id="RSH81135.1"/>
    </source>
</evidence>
<gene>
    <name evidence="2" type="ORF">EHS24_008569</name>
</gene>
<evidence type="ECO:0000256" key="1">
    <source>
        <dbReference type="SAM" id="MobiDB-lite"/>
    </source>
</evidence>
<feature type="region of interest" description="Disordered" evidence="1">
    <location>
        <begin position="556"/>
        <end position="583"/>
    </location>
</feature>
<dbReference type="EMBL" id="RSCE01000007">
    <property type="protein sequence ID" value="RSH81135.1"/>
    <property type="molecule type" value="Genomic_DNA"/>
</dbReference>
<proteinExistence type="predicted"/>
<comment type="caution">
    <text evidence="2">The sequence shown here is derived from an EMBL/GenBank/DDBJ whole genome shotgun (WGS) entry which is preliminary data.</text>
</comment>
<feature type="region of interest" description="Disordered" evidence="1">
    <location>
        <begin position="483"/>
        <end position="512"/>
    </location>
</feature>